<feature type="compositionally biased region" description="Basic and acidic residues" evidence="3">
    <location>
        <begin position="674"/>
        <end position="703"/>
    </location>
</feature>
<feature type="compositionally biased region" description="Basic residues" evidence="3">
    <location>
        <begin position="262"/>
        <end position="272"/>
    </location>
</feature>
<feature type="compositionally biased region" description="Basic and acidic residues" evidence="3">
    <location>
        <begin position="11"/>
        <end position="28"/>
    </location>
</feature>
<feature type="region of interest" description="Disordered" evidence="3">
    <location>
        <begin position="115"/>
        <end position="351"/>
    </location>
</feature>
<dbReference type="PANTHER" id="PTHR13489">
    <property type="entry name" value="MINI-CHROMOSOME MAINTENANCE COMPLEX-BINDING PROTEIN"/>
    <property type="match status" value="1"/>
</dbReference>
<reference evidence="6" key="1">
    <citation type="journal article" date="2022" name="Int. J. Mol. Sci.">
        <title>Draft Genome of Tanacetum Coccineum: Genomic Comparison of Closely Related Tanacetum-Family Plants.</title>
        <authorList>
            <person name="Yamashiro T."/>
            <person name="Shiraishi A."/>
            <person name="Nakayama K."/>
            <person name="Satake H."/>
        </authorList>
    </citation>
    <scope>NUCLEOTIDE SEQUENCE</scope>
</reference>
<evidence type="ECO:0000313" key="6">
    <source>
        <dbReference type="EMBL" id="GJT70197.1"/>
    </source>
</evidence>
<accession>A0ABQ5G5C2</accession>
<evidence type="ECO:0000313" key="7">
    <source>
        <dbReference type="Proteomes" id="UP001151760"/>
    </source>
</evidence>
<dbReference type="GO" id="GO:0016874">
    <property type="term" value="F:ligase activity"/>
    <property type="evidence" value="ECO:0007669"/>
    <property type="project" value="UniProtKB-KW"/>
</dbReference>
<dbReference type="PANTHER" id="PTHR13489:SF0">
    <property type="entry name" value="MINI-CHROMOSOME MAINTENANCE COMPLEX-BINDING PROTEIN"/>
    <property type="match status" value="1"/>
</dbReference>
<feature type="compositionally biased region" description="Basic and acidic residues" evidence="3">
    <location>
        <begin position="89"/>
        <end position="103"/>
    </location>
</feature>
<dbReference type="InterPro" id="IPR019140">
    <property type="entry name" value="MCM_complex-bd"/>
</dbReference>
<feature type="region of interest" description="Disordered" evidence="3">
    <location>
        <begin position="647"/>
        <end position="817"/>
    </location>
</feature>
<dbReference type="EMBL" id="BQNB010018055">
    <property type="protein sequence ID" value="GJT70197.1"/>
    <property type="molecule type" value="Genomic_DNA"/>
</dbReference>
<feature type="domain" description="DUF6598" evidence="5">
    <location>
        <begin position="1088"/>
        <end position="1271"/>
    </location>
</feature>
<feature type="compositionally biased region" description="Acidic residues" evidence="3">
    <location>
        <begin position="649"/>
        <end position="660"/>
    </location>
</feature>
<feature type="compositionally biased region" description="Basic and acidic residues" evidence="3">
    <location>
        <begin position="157"/>
        <end position="168"/>
    </location>
</feature>
<dbReference type="Gene3D" id="1.10.268.20">
    <property type="match status" value="1"/>
</dbReference>
<dbReference type="Pfam" id="PF20241">
    <property type="entry name" value="DUF6598"/>
    <property type="match status" value="1"/>
</dbReference>
<dbReference type="Proteomes" id="UP001151760">
    <property type="component" value="Unassembled WGS sequence"/>
</dbReference>
<comment type="caution">
    <text evidence="6">The sequence shown here is derived from an EMBL/GenBank/DDBJ whole genome shotgun (WGS) entry which is preliminary data.</text>
</comment>
<reference evidence="6" key="2">
    <citation type="submission" date="2022-01" db="EMBL/GenBank/DDBJ databases">
        <authorList>
            <person name="Yamashiro T."/>
            <person name="Shiraishi A."/>
            <person name="Satake H."/>
            <person name="Nakayama K."/>
        </authorList>
    </citation>
    <scope>NUCLEOTIDE SEQUENCE</scope>
</reference>
<feature type="compositionally biased region" description="Basic residues" evidence="3">
    <location>
        <begin position="47"/>
        <end position="67"/>
    </location>
</feature>
<evidence type="ECO:0000259" key="5">
    <source>
        <dbReference type="Pfam" id="PF20241"/>
    </source>
</evidence>
<feature type="compositionally biased region" description="Basic and acidic residues" evidence="3">
    <location>
        <begin position="208"/>
        <end position="227"/>
    </location>
</feature>
<dbReference type="Pfam" id="PF09739">
    <property type="entry name" value="MCM_bind"/>
    <property type="match status" value="1"/>
</dbReference>
<protein>
    <submittedName>
        <fullName evidence="6">Arginine--tRNA ligase, chloroplastic/mitochondrial</fullName>
    </submittedName>
</protein>
<evidence type="ECO:0000256" key="1">
    <source>
        <dbReference type="ARBA" id="ARBA00004123"/>
    </source>
</evidence>
<gene>
    <name evidence="6" type="ORF">Tco_1029483</name>
</gene>
<feature type="compositionally biased region" description="Acidic residues" evidence="3">
    <location>
        <begin position="704"/>
        <end position="716"/>
    </location>
</feature>
<name>A0ABQ5G5C2_9ASTR</name>
<keyword evidence="6" id="KW-0436">Ligase</keyword>
<feature type="compositionally biased region" description="Basic and acidic residues" evidence="3">
    <location>
        <begin position="301"/>
        <end position="312"/>
    </location>
</feature>
<evidence type="ECO:0000256" key="3">
    <source>
        <dbReference type="SAM" id="MobiDB-lite"/>
    </source>
</evidence>
<sequence>MTGMLGSGRSKKIEKTKISKRKADEEAAAKAAAEEEDAIRKSNEKTTKKKIKEAKREARKKLAKKKQLERDTEENVSDNEEYDYQSDDVDNKEKTDEEAAKRKAELLAELQAIETRLEEKAKDETQNKDEADNEENVDQVFHKIKTLPFLNAATRSNKIEDGKVLEKQHQKKRKMETSESEEPEKKKSKRQKSICKGKMKKSGSKKNPIIEESPKRFTRGDAKRQAEFENVNPQNEAEDDEEVKSISRRNSNDERLPVCMEKKKKKRTKKAKSSTSRSYMIKQSKNEIGGGENNDSEEEQEDRKLTKDKMDEGLESESEGDEQLKKVTKPKKAKGSTAEKQYPTCNTRSSPKPMYEAMMTLSDPQKKCLKDMGFERMIHFPIVELPSALAYHAIDHFHPGSMELRLEKGSIKATRQKVQDMLGIPMRSKKLEDLEQRPSKDPFIKEWENHTMGTFDNGGRVSTKLLKGITEDVDISEIDWCGYILDVKTRKNFYYGPLTFLSALLGLDNLPRPSSSPSHQHLEAALRSWNTTTMRKRIKMETETRRLGKLEHHGEFNHEEEQDGINVYKGLDVYVPPINDKEPETKVEYYEKIVLKFDIISDERSELVRTLRNGVKKFEDDQMMIDFCKQYRELFNDNEFKLYEYSKDDDSEGETDGDNEDNNHDDDGAPTADANKKKESENQTKERNKEDIDKQTEESRSEGTDESGSEGTEENGSEATEGGSDGKEENMNGDEKEVTAHMDVDSQNKDLNKEKDANETEDNDKMNNIDMKNDSIQEKQDTNKDENAKVDNVQEKQADDKDEIGEDEFWNTQFTDSQCEELENQAKEEIKKKTAKRKTVIEMTPPSFSLGLSPDTNKVEERAAKRVKKPSRFIVSPYINKKTATKGNAVQDEMMICSYLFSMEGSELDFIFETKEGNATIRYYMQTTNILVSRKAGCVVERSTLLLCEATAVVMETCFLLLGILPEKFSIPGKSADSVLLKLQSSLNRSNDVNSNIILEKEHVDHCITPCFVYGARDPFRNSRFEVFSIRSFITKVPEFERGKMFGFIAISDKYGSIPDGGSHIFEPDFAYVPLFDHEWCHPIDMHNREYICLGNPSSPNSVAFSSSIEINMEIYVTDEEKKTCFEVGYTKVELDLLNIWSRNLGSKCGLVKAKGEDGFTEVYYMLIKDAVDAAVEMRYKSDRGPRKVRAQIYAYYGSDILDHCLDRKRPCYWALLFRSDVGIALEELGDKIPLRKAVMAVPKGAPLKIFATLYDIESEEWILDGICELSSLIEGNSKVNTLRHERMLYYEIMIYIHVLLMRVYGALMWSLGKVLNTPEVMRVYIGSFNDKPINTATAGPLGTELFEKEQGDLLSDLKDIPKKACDRRINEIVKRARAAKIHAFIISHLKKEMPSMMGEAKAQQNLIDNLEDILAKVPRLHCLVHRKLSVNDLISSSPTMEVVVLGDDELAAHFMLLHLLSKVHLRVDSVAVGKLSLNLSGFDYEGLRNKQCAEGSHLTLDETPLQSGTLNNNGVENARLLKDLLDFQKIDGTVEYDFKYYKMKMDADVQLLIMSEGKSNILPADIVLPFHPTDSHITNVRMQRQVVEDDMVSARQVDRSLGTEDFNRGEDGDGDGENTAIVAARWWRSDVGDGGDATAVMVFGVRRGGDGDTDGDDECVRSSFLL</sequence>
<proteinExistence type="predicted"/>
<dbReference type="InterPro" id="IPR046533">
    <property type="entry name" value="DUF6598"/>
</dbReference>
<keyword evidence="7" id="KW-1185">Reference proteome</keyword>
<keyword evidence="2" id="KW-0539">Nucleus</keyword>
<organism evidence="6 7">
    <name type="scientific">Tanacetum coccineum</name>
    <dbReference type="NCBI Taxonomy" id="301880"/>
    <lineage>
        <taxon>Eukaryota</taxon>
        <taxon>Viridiplantae</taxon>
        <taxon>Streptophyta</taxon>
        <taxon>Embryophyta</taxon>
        <taxon>Tracheophyta</taxon>
        <taxon>Spermatophyta</taxon>
        <taxon>Magnoliopsida</taxon>
        <taxon>eudicotyledons</taxon>
        <taxon>Gunneridae</taxon>
        <taxon>Pentapetalae</taxon>
        <taxon>asterids</taxon>
        <taxon>campanulids</taxon>
        <taxon>Asterales</taxon>
        <taxon>Asteraceae</taxon>
        <taxon>Asteroideae</taxon>
        <taxon>Anthemideae</taxon>
        <taxon>Anthemidinae</taxon>
        <taxon>Tanacetum</taxon>
    </lineage>
</organism>
<feature type="domain" description="DUF5600" evidence="4">
    <location>
        <begin position="1368"/>
        <end position="1425"/>
    </location>
</feature>
<feature type="compositionally biased region" description="Acidic residues" evidence="3">
    <location>
        <begin position="800"/>
        <end position="809"/>
    </location>
</feature>
<feature type="compositionally biased region" description="Basic residues" evidence="3">
    <location>
        <begin position="186"/>
        <end position="204"/>
    </location>
</feature>
<evidence type="ECO:0000256" key="2">
    <source>
        <dbReference type="ARBA" id="ARBA00023242"/>
    </source>
</evidence>
<feature type="compositionally biased region" description="Acidic residues" evidence="3">
    <location>
        <begin position="71"/>
        <end position="88"/>
    </location>
</feature>
<dbReference type="InterPro" id="IPR040990">
    <property type="entry name" value="DUF5600"/>
</dbReference>
<comment type="subcellular location">
    <subcellularLocation>
        <location evidence="1">Nucleus</location>
    </subcellularLocation>
</comment>
<dbReference type="Pfam" id="PF18150">
    <property type="entry name" value="DUF5600"/>
    <property type="match status" value="1"/>
</dbReference>
<feature type="compositionally biased region" description="Basic and acidic residues" evidence="3">
    <location>
        <begin position="724"/>
        <end position="799"/>
    </location>
</feature>
<feature type="region of interest" description="Disordered" evidence="3">
    <location>
        <begin position="1"/>
        <end position="103"/>
    </location>
</feature>
<evidence type="ECO:0000259" key="4">
    <source>
        <dbReference type="Pfam" id="PF18150"/>
    </source>
</evidence>
<feature type="compositionally biased region" description="Basic and acidic residues" evidence="3">
    <location>
        <begin position="115"/>
        <end position="130"/>
    </location>
</feature>